<dbReference type="Proteomes" id="UP000195766">
    <property type="component" value="Unassembled WGS sequence"/>
</dbReference>
<organism evidence="1 2">
    <name type="scientific">Brevundimonas diminuta 3F5N</name>
    <dbReference type="NCBI Taxonomy" id="1255603"/>
    <lineage>
        <taxon>Bacteria</taxon>
        <taxon>Pseudomonadati</taxon>
        <taxon>Pseudomonadota</taxon>
        <taxon>Alphaproteobacteria</taxon>
        <taxon>Caulobacterales</taxon>
        <taxon>Caulobacteraceae</taxon>
        <taxon>Brevundimonas</taxon>
    </lineage>
</organism>
<dbReference type="RefSeq" id="WP_087139951.1">
    <property type="nucleotide sequence ID" value="NZ_FUIE01000033.1"/>
</dbReference>
<name>A0A1R4FNE1_BREDI</name>
<dbReference type="AlphaFoldDB" id="A0A1R4FNE1"/>
<evidence type="ECO:0008006" key="3">
    <source>
        <dbReference type="Google" id="ProtNLM"/>
    </source>
</evidence>
<proteinExistence type="predicted"/>
<accession>A0A1R4FNE1</accession>
<dbReference type="OrthoDB" id="7210951at2"/>
<gene>
    <name evidence="1" type="ORF">FM111_05895</name>
</gene>
<evidence type="ECO:0000313" key="1">
    <source>
        <dbReference type="EMBL" id="SJM57445.1"/>
    </source>
</evidence>
<evidence type="ECO:0000313" key="2">
    <source>
        <dbReference type="Proteomes" id="UP000195766"/>
    </source>
</evidence>
<protein>
    <recommendedName>
        <fullName evidence="3">Flagellar hook protein FlgE</fullName>
    </recommendedName>
</protein>
<dbReference type="EMBL" id="FUIE01000033">
    <property type="protein sequence ID" value="SJM57445.1"/>
    <property type="molecule type" value="Genomic_DNA"/>
</dbReference>
<sequence length="70" mass="7315">MISPLSTAAAGMQAASARLEDSARRVASGRMDDYAVEAVEQIRAKSDFSANAAVARTADQMTGTLLDILV</sequence>
<reference evidence="1 2" key="1">
    <citation type="submission" date="2017-02" db="EMBL/GenBank/DDBJ databases">
        <authorList>
            <person name="Peterson S.W."/>
        </authorList>
    </citation>
    <scope>NUCLEOTIDE SEQUENCE [LARGE SCALE GENOMIC DNA]</scope>
    <source>
        <strain evidence="1 2">3F5N</strain>
    </source>
</reference>